<dbReference type="OrthoDB" id="2086144at2"/>
<sequence>MEIAGLNKYCHTDVSSKKSGTEAFRNEVLNWKLKIMEKINADLENDRKGSINMSEKNWNAFMNRVDSTVNTFSQNVKTDVKADYSRPVEEDKRLCEDYFMGNLNEKEKLQLNVLQSFQRYYRKDL</sequence>
<gene>
    <name evidence="2" type="ORF">DS742_20670</name>
    <name evidence="1" type="ORF">LAD12857_25490</name>
</gene>
<evidence type="ECO:0000313" key="2">
    <source>
        <dbReference type="EMBL" id="RFZ77049.1"/>
    </source>
</evidence>
<accession>A0A3E2N7R6</accession>
<organism evidence="2 3">
    <name type="scientific">Lacrimispora amygdalina</name>
    <dbReference type="NCBI Taxonomy" id="253257"/>
    <lineage>
        <taxon>Bacteria</taxon>
        <taxon>Bacillati</taxon>
        <taxon>Bacillota</taxon>
        <taxon>Clostridia</taxon>
        <taxon>Lachnospirales</taxon>
        <taxon>Lachnospiraceae</taxon>
        <taxon>Lacrimispora</taxon>
    </lineage>
</organism>
<keyword evidence="4" id="KW-1185">Reference proteome</keyword>
<dbReference type="AlphaFoldDB" id="A0A3E2N7R6"/>
<dbReference type="Proteomes" id="UP001419084">
    <property type="component" value="Unassembled WGS sequence"/>
</dbReference>
<proteinExistence type="predicted"/>
<dbReference type="Proteomes" id="UP000260680">
    <property type="component" value="Unassembled WGS sequence"/>
</dbReference>
<protein>
    <submittedName>
        <fullName evidence="2">Uncharacterized protein</fullName>
    </submittedName>
</protein>
<dbReference type="EMBL" id="BRPJ01000041">
    <property type="protein sequence ID" value="GLB30626.1"/>
    <property type="molecule type" value="Genomic_DNA"/>
</dbReference>
<evidence type="ECO:0000313" key="3">
    <source>
        <dbReference type="Proteomes" id="UP000260680"/>
    </source>
</evidence>
<evidence type="ECO:0000313" key="1">
    <source>
        <dbReference type="EMBL" id="GLB30626.1"/>
    </source>
</evidence>
<dbReference type="EMBL" id="QOHO01000070">
    <property type="protein sequence ID" value="RFZ77049.1"/>
    <property type="molecule type" value="Genomic_DNA"/>
</dbReference>
<reference evidence="2 3" key="1">
    <citation type="submission" date="2018-07" db="EMBL/GenBank/DDBJ databases">
        <title>New species, Clostridium PI-S10-A1B.</title>
        <authorList>
            <person name="Krishna G."/>
            <person name="Summeta K."/>
            <person name="Shikha S."/>
            <person name="Prabhu P.B."/>
            <person name="Suresh K."/>
        </authorList>
    </citation>
    <scope>NUCLEOTIDE SEQUENCE [LARGE SCALE GENOMIC DNA]</scope>
    <source>
        <strain evidence="2 3">PI-S10-A1B</strain>
    </source>
</reference>
<evidence type="ECO:0000313" key="4">
    <source>
        <dbReference type="Proteomes" id="UP001419084"/>
    </source>
</evidence>
<comment type="caution">
    <text evidence="2">The sequence shown here is derived from an EMBL/GenBank/DDBJ whole genome shotgun (WGS) entry which is preliminary data.</text>
</comment>
<dbReference type="RefSeq" id="WP_117418853.1">
    <property type="nucleotide sequence ID" value="NZ_BRPJ01000041.1"/>
</dbReference>
<reference evidence="1 4" key="2">
    <citation type="journal article" date="2024" name="Int. J. Syst. Evol. Microbiol.">
        <title>Lacrimispora brassicae sp. nov. isolated from fermented cabbage, and proposal of Clostridium indicum Gundawar et al. 2019 and Clostridium methoxybenzovorans Mechichi et al. 1999 as heterotypic synonyms of Lacrimispora amygdalina (Parshina et al. 2003) Haas and Blanchard 2020 and Lacrimispora indolis (McClung and McCoy 1957) Haas and Blanchard 2020, respectively.</title>
        <authorList>
            <person name="Kobayashi H."/>
            <person name="Tanizawa Y."/>
            <person name="Sakamoto M."/>
            <person name="Ohkuma M."/>
            <person name="Tohno M."/>
        </authorList>
    </citation>
    <scope>NUCLEOTIDE SEQUENCE [LARGE SCALE GENOMIC DNA]</scope>
    <source>
        <strain evidence="1 4">DSM 12857</strain>
    </source>
</reference>
<name>A0A3E2N7R6_9FIRM</name>